<dbReference type="EMBL" id="FXXQ01000002">
    <property type="protein sequence ID" value="SMX22996.1"/>
    <property type="molecule type" value="Genomic_DNA"/>
</dbReference>
<dbReference type="Pfam" id="PF04831">
    <property type="entry name" value="POPDC1-3"/>
    <property type="match status" value="1"/>
</dbReference>
<dbReference type="RefSeq" id="WP_093972944.1">
    <property type="nucleotide sequence ID" value="NZ_FXXQ01000002.1"/>
</dbReference>
<feature type="transmembrane region" description="Helical" evidence="1">
    <location>
        <begin position="30"/>
        <end position="49"/>
    </location>
</feature>
<dbReference type="Proteomes" id="UP000201838">
    <property type="component" value="Unassembled WGS sequence"/>
</dbReference>
<keyword evidence="1" id="KW-1133">Transmembrane helix</keyword>
<keyword evidence="4" id="KW-1185">Reference proteome</keyword>
<dbReference type="SUPFAM" id="SSF51206">
    <property type="entry name" value="cAMP-binding domain-like"/>
    <property type="match status" value="1"/>
</dbReference>
<dbReference type="InterPro" id="IPR000595">
    <property type="entry name" value="cNMP-bd_dom"/>
</dbReference>
<dbReference type="InterPro" id="IPR014710">
    <property type="entry name" value="RmlC-like_jellyroll"/>
</dbReference>
<dbReference type="PROSITE" id="PS50042">
    <property type="entry name" value="CNMP_BINDING_3"/>
    <property type="match status" value="1"/>
</dbReference>
<name>A0A238IX75_9RHOB</name>
<dbReference type="OrthoDB" id="7638398at2"/>
<feature type="transmembrane region" description="Helical" evidence="1">
    <location>
        <begin position="6"/>
        <end position="25"/>
    </location>
</feature>
<gene>
    <name evidence="3" type="ORF">BOA8489_01096</name>
</gene>
<organism evidence="3 4">
    <name type="scientific">Boseongicola aestuarii</name>
    <dbReference type="NCBI Taxonomy" id="1470561"/>
    <lineage>
        <taxon>Bacteria</taxon>
        <taxon>Pseudomonadati</taxon>
        <taxon>Pseudomonadota</taxon>
        <taxon>Alphaproteobacteria</taxon>
        <taxon>Rhodobacterales</taxon>
        <taxon>Paracoccaceae</taxon>
        <taxon>Boseongicola</taxon>
    </lineage>
</organism>
<evidence type="ECO:0000256" key="1">
    <source>
        <dbReference type="SAM" id="Phobius"/>
    </source>
</evidence>
<sequence length="224" mass="24902">MEAQFGLGIGTLVYLALALGVCGFLARDELWLRLFMLAASALYLVYYFFVVGEPLWDAFITNGILAVVNLVMIFVVIAERTTFAMTRETAELYRSFDMLNPGQFRRLMKHGTSGIVTDKLRLATKGEVLTKLYFVSDGPIHITKRDTEVVIADKTFIGEVAYLQGSPATATVELGKDARYVVWDHEVLARLKRRSPALRIAMAAQFNRDLLAKVAASMPLAAET</sequence>
<evidence type="ECO:0000313" key="4">
    <source>
        <dbReference type="Proteomes" id="UP000201838"/>
    </source>
</evidence>
<keyword evidence="1" id="KW-0812">Transmembrane</keyword>
<dbReference type="AlphaFoldDB" id="A0A238IX75"/>
<evidence type="ECO:0000313" key="3">
    <source>
        <dbReference type="EMBL" id="SMX22996.1"/>
    </source>
</evidence>
<reference evidence="3 4" key="1">
    <citation type="submission" date="2017-05" db="EMBL/GenBank/DDBJ databases">
        <authorList>
            <person name="Song R."/>
            <person name="Chenine A.L."/>
            <person name="Ruprecht R.M."/>
        </authorList>
    </citation>
    <scope>NUCLEOTIDE SEQUENCE [LARGE SCALE GENOMIC DNA]</scope>
    <source>
        <strain evidence="3 4">CECT 8489</strain>
    </source>
</reference>
<keyword evidence="1" id="KW-0472">Membrane</keyword>
<feature type="transmembrane region" description="Helical" evidence="1">
    <location>
        <begin position="55"/>
        <end position="77"/>
    </location>
</feature>
<dbReference type="Gene3D" id="2.60.120.10">
    <property type="entry name" value="Jelly Rolls"/>
    <property type="match status" value="1"/>
</dbReference>
<protein>
    <recommendedName>
        <fullName evidence="2">Cyclic nucleotide-binding domain-containing protein</fullName>
    </recommendedName>
</protein>
<accession>A0A238IX75</accession>
<dbReference type="InterPro" id="IPR018490">
    <property type="entry name" value="cNMP-bd_dom_sf"/>
</dbReference>
<proteinExistence type="predicted"/>
<evidence type="ECO:0000259" key="2">
    <source>
        <dbReference type="PROSITE" id="PS50042"/>
    </source>
</evidence>
<dbReference type="InterPro" id="IPR055272">
    <property type="entry name" value="POPDC1-3_dom"/>
</dbReference>
<feature type="domain" description="Cyclic nucleotide-binding" evidence="2">
    <location>
        <begin position="95"/>
        <end position="209"/>
    </location>
</feature>